<evidence type="ECO:0000259" key="9">
    <source>
        <dbReference type="Pfam" id="PF01636"/>
    </source>
</evidence>
<evidence type="ECO:0000256" key="6">
    <source>
        <dbReference type="ARBA" id="ARBA00022840"/>
    </source>
</evidence>
<dbReference type="InterPro" id="IPR040999">
    <property type="entry name" value="Mak_N_cap"/>
</dbReference>
<evidence type="ECO:0000259" key="10">
    <source>
        <dbReference type="Pfam" id="PF18085"/>
    </source>
</evidence>
<evidence type="ECO:0000256" key="3">
    <source>
        <dbReference type="ARBA" id="ARBA00013882"/>
    </source>
</evidence>
<keyword evidence="6" id="KW-0067">ATP-binding</keyword>
<accession>A0A2G0CF44</accession>
<evidence type="ECO:0000313" key="12">
    <source>
        <dbReference type="Proteomes" id="UP000226437"/>
    </source>
</evidence>
<gene>
    <name evidence="11" type="ORF">CGL56_08900</name>
</gene>
<dbReference type="InterPro" id="IPR012811">
    <property type="entry name" value="TreS_maltokin_C_dom"/>
</dbReference>
<evidence type="ECO:0000256" key="1">
    <source>
        <dbReference type="ARBA" id="ARBA00006219"/>
    </source>
</evidence>
<keyword evidence="12" id="KW-1185">Reference proteome</keyword>
<dbReference type="AlphaFoldDB" id="A0A2G0CF44"/>
<protein>
    <recommendedName>
        <fullName evidence="3">Maltokinase</fullName>
        <ecNumber evidence="2">2.7.1.175</ecNumber>
    </recommendedName>
    <alternativeName>
        <fullName evidence="7">Maltose-1-phosphate synthase</fullName>
    </alternativeName>
</protein>
<evidence type="ECO:0000313" key="11">
    <source>
        <dbReference type="EMBL" id="PHK98582.1"/>
    </source>
</evidence>
<evidence type="ECO:0000256" key="8">
    <source>
        <dbReference type="ARBA" id="ARBA00049067"/>
    </source>
</evidence>
<comment type="caution">
    <text evidence="11">The sequence shown here is derived from an EMBL/GenBank/DDBJ whole genome shotgun (WGS) entry which is preliminary data.</text>
</comment>
<dbReference type="OrthoDB" id="9806009at2"/>
<dbReference type="EMBL" id="PDLO01000003">
    <property type="protein sequence ID" value="PHK98582.1"/>
    <property type="molecule type" value="Genomic_DNA"/>
</dbReference>
<evidence type="ECO:0000256" key="7">
    <source>
        <dbReference type="ARBA" id="ARBA00031251"/>
    </source>
</evidence>
<dbReference type="InterPro" id="IPR011009">
    <property type="entry name" value="Kinase-like_dom_sf"/>
</dbReference>
<dbReference type="Proteomes" id="UP000226437">
    <property type="component" value="Unassembled WGS sequence"/>
</dbReference>
<dbReference type="Pfam" id="PF01636">
    <property type="entry name" value="APH"/>
    <property type="match status" value="1"/>
</dbReference>
<proteinExistence type="inferred from homology"/>
<dbReference type="GO" id="GO:0016740">
    <property type="term" value="F:transferase activity"/>
    <property type="evidence" value="ECO:0007669"/>
    <property type="project" value="UniProtKB-KW"/>
</dbReference>
<name>A0A2G0CF44_9BACT</name>
<organism evidence="11 12">
    <name type="scientific">Neolewinella marina</name>
    <dbReference type="NCBI Taxonomy" id="438751"/>
    <lineage>
        <taxon>Bacteria</taxon>
        <taxon>Pseudomonadati</taxon>
        <taxon>Bacteroidota</taxon>
        <taxon>Saprospiria</taxon>
        <taxon>Saprospirales</taxon>
        <taxon>Lewinellaceae</taxon>
        <taxon>Neolewinella</taxon>
    </lineage>
</organism>
<dbReference type="InterPro" id="IPR002575">
    <property type="entry name" value="Aminoglycoside_PTrfase"/>
</dbReference>
<reference evidence="11 12" key="1">
    <citation type="submission" date="2017-10" db="EMBL/GenBank/DDBJ databases">
        <title>The draft genome sequence of Lewinella marina KCTC 32374.</title>
        <authorList>
            <person name="Wang K."/>
        </authorList>
    </citation>
    <scope>NUCLEOTIDE SEQUENCE [LARGE SCALE GENOMIC DNA]</scope>
    <source>
        <strain evidence="11 12">MKG-38</strain>
    </source>
</reference>
<dbReference type="EC" id="2.7.1.175" evidence="2"/>
<comment type="similarity">
    <text evidence="1">Belongs to the aminoglycoside phosphotransferase family.</text>
</comment>
<feature type="domain" description="Aminoglycoside phosphotransferase" evidence="9">
    <location>
        <begin position="250"/>
        <end position="395"/>
    </location>
</feature>
<sequence>MAEPGRYTNTLPIRKNMPADTVFSTLFQDSDFREALTTVLLPGYLPQQRWFTSKGKHIETCSIAGVYPIQADGGIVLIDVDFSDGSRERYQMPLALNTNRDLRTQYQQHHPGLILGEITGTGMLVDAVARKDFRDRLYTLMREEESLAGGLCAEAGKVLRDGPATADSVVPAIDTSNTAIIYNDSFFFKLFRKLDPGLNPDLELVRFLSEHAGFDHCPPYGGCLGVGRMDDEGYLNLGLMSGKVDNRGDAWELFQQLTERYFAGEEQEVDAETLGRARLLGTRTAQMHKALASAGPDRPDLQPESLTASYRKEISDAALRLLDRQFAQLAEKLKSLPPTTQVLARRVLSVHQELNARLSGLRDREMEAQLTRIHGDYHLGQVLYTDTDFYIIDFEGEPLLSIPERRRKRPPLKDVGGMVRSFHYAAQGQLLLNPERYTGRQLADRAEYWYQVVSQAYLDAYFAECGDASFLPPEEGDRRALLELFILEKAVYEVAYELNSRPAWLPIPLSGVLSLV</sequence>
<dbReference type="Pfam" id="PF18085">
    <property type="entry name" value="Mak_N_cap"/>
    <property type="match status" value="1"/>
</dbReference>
<evidence type="ECO:0000256" key="5">
    <source>
        <dbReference type="ARBA" id="ARBA00022741"/>
    </source>
</evidence>
<comment type="catalytic activity">
    <reaction evidence="8">
        <text>D-maltose + ATP = alpha-maltose 1-phosphate + ADP + H(+)</text>
        <dbReference type="Rhea" id="RHEA:31915"/>
        <dbReference type="ChEBI" id="CHEBI:15378"/>
        <dbReference type="ChEBI" id="CHEBI:17306"/>
        <dbReference type="ChEBI" id="CHEBI:30616"/>
        <dbReference type="ChEBI" id="CHEBI:63576"/>
        <dbReference type="ChEBI" id="CHEBI:456216"/>
        <dbReference type="EC" id="2.7.1.175"/>
    </reaction>
</comment>
<dbReference type="Gene3D" id="3.90.1200.10">
    <property type="match status" value="1"/>
</dbReference>
<dbReference type="GO" id="GO:0005524">
    <property type="term" value="F:ATP binding"/>
    <property type="evidence" value="ECO:0007669"/>
    <property type="project" value="UniProtKB-KW"/>
</dbReference>
<keyword evidence="5" id="KW-0547">Nucleotide-binding</keyword>
<evidence type="ECO:0000256" key="4">
    <source>
        <dbReference type="ARBA" id="ARBA00022679"/>
    </source>
</evidence>
<dbReference type="NCBIfam" id="TIGR02457">
    <property type="entry name" value="TreS_Cterm"/>
    <property type="match status" value="1"/>
</dbReference>
<evidence type="ECO:0000256" key="2">
    <source>
        <dbReference type="ARBA" id="ARBA00011962"/>
    </source>
</evidence>
<feature type="domain" description="Maltokinase N-terminal cap" evidence="10">
    <location>
        <begin position="44"/>
        <end position="128"/>
    </location>
</feature>
<dbReference type="SUPFAM" id="SSF56112">
    <property type="entry name" value="Protein kinase-like (PK-like)"/>
    <property type="match status" value="1"/>
</dbReference>
<keyword evidence="4" id="KW-0808">Transferase</keyword>